<accession>A0AAD6VPW1</accession>
<dbReference type="AlphaFoldDB" id="A0AAD6VPW1"/>
<gene>
    <name evidence="1" type="ORF">GGX14DRAFT_390321</name>
</gene>
<name>A0AAD6VPW1_9AGAR</name>
<reference evidence="1" key="1">
    <citation type="submission" date="2023-03" db="EMBL/GenBank/DDBJ databases">
        <title>Massive genome expansion in bonnet fungi (Mycena s.s.) driven by repeated elements and novel gene families across ecological guilds.</title>
        <authorList>
            <consortium name="Lawrence Berkeley National Laboratory"/>
            <person name="Harder C.B."/>
            <person name="Miyauchi S."/>
            <person name="Viragh M."/>
            <person name="Kuo A."/>
            <person name="Thoen E."/>
            <person name="Andreopoulos B."/>
            <person name="Lu D."/>
            <person name="Skrede I."/>
            <person name="Drula E."/>
            <person name="Henrissat B."/>
            <person name="Morin E."/>
            <person name="Kohler A."/>
            <person name="Barry K."/>
            <person name="LaButti K."/>
            <person name="Morin E."/>
            <person name="Salamov A."/>
            <person name="Lipzen A."/>
            <person name="Mereny Z."/>
            <person name="Hegedus B."/>
            <person name="Baldrian P."/>
            <person name="Stursova M."/>
            <person name="Weitz H."/>
            <person name="Taylor A."/>
            <person name="Grigoriev I.V."/>
            <person name="Nagy L.G."/>
            <person name="Martin F."/>
            <person name="Kauserud H."/>
        </authorList>
    </citation>
    <scope>NUCLEOTIDE SEQUENCE</scope>
    <source>
        <strain evidence="1">9144</strain>
    </source>
</reference>
<protein>
    <submittedName>
        <fullName evidence="1">Uncharacterized protein</fullName>
    </submittedName>
</protein>
<evidence type="ECO:0000313" key="1">
    <source>
        <dbReference type="EMBL" id="KAJ7218557.1"/>
    </source>
</evidence>
<dbReference type="EMBL" id="JARJCW010000012">
    <property type="protein sequence ID" value="KAJ7218557.1"/>
    <property type="molecule type" value="Genomic_DNA"/>
</dbReference>
<keyword evidence="2" id="KW-1185">Reference proteome</keyword>
<organism evidence="1 2">
    <name type="scientific">Mycena pura</name>
    <dbReference type="NCBI Taxonomy" id="153505"/>
    <lineage>
        <taxon>Eukaryota</taxon>
        <taxon>Fungi</taxon>
        <taxon>Dikarya</taxon>
        <taxon>Basidiomycota</taxon>
        <taxon>Agaricomycotina</taxon>
        <taxon>Agaricomycetes</taxon>
        <taxon>Agaricomycetidae</taxon>
        <taxon>Agaricales</taxon>
        <taxon>Marasmiineae</taxon>
        <taxon>Mycenaceae</taxon>
        <taxon>Mycena</taxon>
    </lineage>
</organism>
<comment type="caution">
    <text evidence="1">The sequence shown here is derived from an EMBL/GenBank/DDBJ whole genome shotgun (WGS) entry which is preliminary data.</text>
</comment>
<proteinExistence type="predicted"/>
<sequence length="315" mass="35335">MWTRIAPAGRCAKVGSLVLKSSSSLTPVISFAEDMFVGGGEDVGRGKNSGKRVYRIYIYGIRPWLLRNFLSGPKIRPAEAEAENWDDATIWFPAEFVDFDLPRKCQEYQFKWNESIAWSAGTPDDLCFYRAAKHWEHVEAFLLRLKDAQEVTDSTPALDPLLAKIFKLAVNPVVCLLVNLDTENEVIKSYSDYYKENSSDSAKNTFRWIECYHIPRNPALEAMLESPIEETARSKILKRALTGPETMKRVSAAGALLLQLLAVQHNLGETLNLNSDMFSRIKTGHLRTSTPASSKAMSAMAARAQPLKFEPQKDG</sequence>
<evidence type="ECO:0000313" key="2">
    <source>
        <dbReference type="Proteomes" id="UP001219525"/>
    </source>
</evidence>
<dbReference type="Proteomes" id="UP001219525">
    <property type="component" value="Unassembled WGS sequence"/>
</dbReference>